<keyword evidence="3" id="KW-1185">Reference proteome</keyword>
<protein>
    <submittedName>
        <fullName evidence="2">Uncharacterized protein</fullName>
    </submittedName>
</protein>
<evidence type="ECO:0000313" key="3">
    <source>
        <dbReference type="Proteomes" id="UP001218218"/>
    </source>
</evidence>
<dbReference type="EMBL" id="JARIHO010000025">
    <property type="protein sequence ID" value="KAJ7342521.1"/>
    <property type="molecule type" value="Genomic_DNA"/>
</dbReference>
<name>A0AAD6ZVN9_9AGAR</name>
<evidence type="ECO:0000313" key="2">
    <source>
        <dbReference type="EMBL" id="KAJ7342521.1"/>
    </source>
</evidence>
<dbReference type="Proteomes" id="UP001218218">
    <property type="component" value="Unassembled WGS sequence"/>
</dbReference>
<comment type="caution">
    <text evidence="2">The sequence shown here is derived from an EMBL/GenBank/DDBJ whole genome shotgun (WGS) entry which is preliminary data.</text>
</comment>
<accession>A0AAD6ZVN9</accession>
<proteinExistence type="predicted"/>
<reference evidence="2" key="1">
    <citation type="submission" date="2023-03" db="EMBL/GenBank/DDBJ databases">
        <title>Massive genome expansion in bonnet fungi (Mycena s.s.) driven by repeated elements and novel gene families across ecological guilds.</title>
        <authorList>
            <consortium name="Lawrence Berkeley National Laboratory"/>
            <person name="Harder C.B."/>
            <person name="Miyauchi S."/>
            <person name="Viragh M."/>
            <person name="Kuo A."/>
            <person name="Thoen E."/>
            <person name="Andreopoulos B."/>
            <person name="Lu D."/>
            <person name="Skrede I."/>
            <person name="Drula E."/>
            <person name="Henrissat B."/>
            <person name="Morin E."/>
            <person name="Kohler A."/>
            <person name="Barry K."/>
            <person name="LaButti K."/>
            <person name="Morin E."/>
            <person name="Salamov A."/>
            <person name="Lipzen A."/>
            <person name="Mereny Z."/>
            <person name="Hegedus B."/>
            <person name="Baldrian P."/>
            <person name="Stursova M."/>
            <person name="Weitz H."/>
            <person name="Taylor A."/>
            <person name="Grigoriev I.V."/>
            <person name="Nagy L.G."/>
            <person name="Martin F."/>
            <person name="Kauserud H."/>
        </authorList>
    </citation>
    <scope>NUCLEOTIDE SEQUENCE</scope>
    <source>
        <strain evidence="2">CBHHK002</strain>
    </source>
</reference>
<sequence length="226" mass="24863">MTSKLESASTCEPSLLTRSEVSKMKITDGNASRLQPELDTKEVSEPIGSAPRTRSEILRLQRLGAETRKSVRYSGRVYIAVSTNTSDSRFGNKISGDSAIESWQCTRLDVWAIIAAQYLGYDIILSTVREVSCAHGKVNSPSKSSKTTGRSRGASRNSWLGGCYMQNPSGVEKAWGRQEGEVGNDRSRLSDSPNVRDERQVLQRPEAANCNLYRRRSGRTAGNNAI</sequence>
<feature type="region of interest" description="Disordered" evidence="1">
    <location>
        <begin position="135"/>
        <end position="163"/>
    </location>
</feature>
<feature type="region of interest" description="Disordered" evidence="1">
    <location>
        <begin position="28"/>
        <end position="50"/>
    </location>
</feature>
<feature type="compositionally biased region" description="Polar residues" evidence="1">
    <location>
        <begin position="139"/>
        <end position="158"/>
    </location>
</feature>
<gene>
    <name evidence="2" type="ORF">DFH08DRAFT_811601</name>
</gene>
<evidence type="ECO:0000256" key="1">
    <source>
        <dbReference type="SAM" id="MobiDB-lite"/>
    </source>
</evidence>
<feature type="region of interest" description="Disordered" evidence="1">
    <location>
        <begin position="177"/>
        <end position="199"/>
    </location>
</feature>
<organism evidence="2 3">
    <name type="scientific">Mycena albidolilacea</name>
    <dbReference type="NCBI Taxonomy" id="1033008"/>
    <lineage>
        <taxon>Eukaryota</taxon>
        <taxon>Fungi</taxon>
        <taxon>Dikarya</taxon>
        <taxon>Basidiomycota</taxon>
        <taxon>Agaricomycotina</taxon>
        <taxon>Agaricomycetes</taxon>
        <taxon>Agaricomycetidae</taxon>
        <taxon>Agaricales</taxon>
        <taxon>Marasmiineae</taxon>
        <taxon>Mycenaceae</taxon>
        <taxon>Mycena</taxon>
    </lineage>
</organism>
<dbReference type="AlphaFoldDB" id="A0AAD6ZVN9"/>